<dbReference type="OrthoDB" id="598512at2"/>
<comment type="caution">
    <text evidence="2">The sequence shown here is derived from an EMBL/GenBank/DDBJ whole genome shotgun (WGS) entry which is preliminary data.</text>
</comment>
<reference evidence="2 3" key="2">
    <citation type="submission" date="2006-07" db="EMBL/GenBank/DDBJ databases">
        <title>Sequencing of the draft genome and assembly of Chlorobium ferroxidans DSM 13031.</title>
        <authorList>
            <consortium name="US DOE Joint Genome Institute (JGI-PGF)"/>
            <person name="Copeland A."/>
            <person name="Lucas S."/>
            <person name="Lapidus A."/>
            <person name="Barry K."/>
            <person name="Glavina del Rio T."/>
            <person name="Dalin E."/>
            <person name="Tice H."/>
            <person name="Bruce D."/>
            <person name="Pitluck S."/>
            <person name="Richardson P."/>
        </authorList>
    </citation>
    <scope>NUCLEOTIDE SEQUENCE [LARGE SCALE GENOMIC DNA]</scope>
    <source>
        <strain evidence="2 3">DSM 13031</strain>
    </source>
</reference>
<evidence type="ECO:0000313" key="3">
    <source>
        <dbReference type="Proteomes" id="UP000004162"/>
    </source>
</evidence>
<dbReference type="AlphaFoldDB" id="Q0YR10"/>
<proteinExistence type="predicted"/>
<name>Q0YR10_9CHLB</name>
<feature type="transmembrane region" description="Helical" evidence="1">
    <location>
        <begin position="83"/>
        <end position="102"/>
    </location>
</feature>
<organism evidence="2 3">
    <name type="scientific">Chlorobium ferrooxidans DSM 13031</name>
    <dbReference type="NCBI Taxonomy" id="377431"/>
    <lineage>
        <taxon>Bacteria</taxon>
        <taxon>Pseudomonadati</taxon>
        <taxon>Chlorobiota</taxon>
        <taxon>Chlorobiia</taxon>
        <taxon>Chlorobiales</taxon>
        <taxon>Chlorobiaceae</taxon>
        <taxon>Chlorobium/Pelodictyon group</taxon>
        <taxon>Chlorobium</taxon>
    </lineage>
</organism>
<feature type="transmembrane region" description="Helical" evidence="1">
    <location>
        <begin position="114"/>
        <end position="140"/>
    </location>
</feature>
<protein>
    <submittedName>
        <fullName evidence="2">Uncharacterized protein</fullName>
    </submittedName>
</protein>
<dbReference type="EMBL" id="AASE01000013">
    <property type="protein sequence ID" value="EAT58780.1"/>
    <property type="molecule type" value="Genomic_DNA"/>
</dbReference>
<evidence type="ECO:0000313" key="2">
    <source>
        <dbReference type="EMBL" id="EAT58780.1"/>
    </source>
</evidence>
<sequence>MTQRWRKTLSFSAALPLTAFLLNFCWESLHGLLFEAHPGMPAGEYVPMMLFMALMDTLGIVALYLFTALIARRWSWLCSWRNNAIFFLSALAAAFTIEYISINVLHLWHYRTAMPVVFGVGLLPLVQLALTGLLSVFVAGRLASNS</sequence>
<dbReference type="Proteomes" id="UP000004162">
    <property type="component" value="Unassembled WGS sequence"/>
</dbReference>
<keyword evidence="1" id="KW-0472">Membrane</keyword>
<dbReference type="RefSeq" id="WP_006366616.1">
    <property type="nucleotide sequence ID" value="NZ_AASE01000013.1"/>
</dbReference>
<keyword evidence="1" id="KW-1133">Transmembrane helix</keyword>
<evidence type="ECO:0000256" key="1">
    <source>
        <dbReference type="SAM" id="Phobius"/>
    </source>
</evidence>
<accession>Q0YR10</accession>
<feature type="transmembrane region" description="Helical" evidence="1">
    <location>
        <begin position="49"/>
        <end position="71"/>
    </location>
</feature>
<keyword evidence="3" id="KW-1185">Reference proteome</keyword>
<reference evidence="2 3" key="1">
    <citation type="submission" date="2006-07" db="EMBL/GenBank/DDBJ databases">
        <title>Annotation of the draft genome assembly of Chlorobium ferroxidans DSM 13031.</title>
        <authorList>
            <consortium name="US DOE Joint Genome Institute (JGI-ORNL)"/>
            <person name="Larimer F."/>
            <person name="Land M."/>
            <person name="Hauser L."/>
        </authorList>
    </citation>
    <scope>NUCLEOTIDE SEQUENCE [LARGE SCALE GENOMIC DNA]</scope>
    <source>
        <strain evidence="2 3">DSM 13031</strain>
    </source>
</reference>
<gene>
    <name evidence="2" type="ORF">CferDRAFT_0704</name>
</gene>
<keyword evidence="1" id="KW-0812">Transmembrane</keyword>